<keyword evidence="3" id="KW-1185">Reference proteome</keyword>
<dbReference type="Pfam" id="PF01661">
    <property type="entry name" value="Macro"/>
    <property type="match status" value="1"/>
</dbReference>
<proteinExistence type="predicted"/>
<dbReference type="InParanoid" id="D8S1W8"/>
<dbReference type="PANTHER" id="PTHR11106:SF27">
    <property type="entry name" value="MACRO DOMAIN-CONTAINING PROTEIN"/>
    <property type="match status" value="1"/>
</dbReference>
<dbReference type="PROSITE" id="PS51154">
    <property type="entry name" value="MACRO"/>
    <property type="match status" value="1"/>
</dbReference>
<dbReference type="EMBL" id="GL377599">
    <property type="protein sequence ID" value="EFJ21526.1"/>
    <property type="molecule type" value="Genomic_DNA"/>
</dbReference>
<dbReference type="AlphaFoldDB" id="D8S1W8"/>
<reference evidence="2 3" key="1">
    <citation type="journal article" date="2011" name="Science">
        <title>The Selaginella genome identifies genetic changes associated with the evolution of vascular plants.</title>
        <authorList>
            <person name="Banks J.A."/>
            <person name="Nishiyama T."/>
            <person name="Hasebe M."/>
            <person name="Bowman J.L."/>
            <person name="Gribskov M."/>
            <person name="dePamphilis C."/>
            <person name="Albert V.A."/>
            <person name="Aono N."/>
            <person name="Aoyama T."/>
            <person name="Ambrose B.A."/>
            <person name="Ashton N.W."/>
            <person name="Axtell M.J."/>
            <person name="Barker E."/>
            <person name="Barker M.S."/>
            <person name="Bennetzen J.L."/>
            <person name="Bonawitz N.D."/>
            <person name="Chapple C."/>
            <person name="Cheng C."/>
            <person name="Correa L.G."/>
            <person name="Dacre M."/>
            <person name="DeBarry J."/>
            <person name="Dreyer I."/>
            <person name="Elias M."/>
            <person name="Engstrom E.M."/>
            <person name="Estelle M."/>
            <person name="Feng L."/>
            <person name="Finet C."/>
            <person name="Floyd S.K."/>
            <person name="Frommer W.B."/>
            <person name="Fujita T."/>
            <person name="Gramzow L."/>
            <person name="Gutensohn M."/>
            <person name="Harholt J."/>
            <person name="Hattori M."/>
            <person name="Heyl A."/>
            <person name="Hirai T."/>
            <person name="Hiwatashi Y."/>
            <person name="Ishikawa M."/>
            <person name="Iwata M."/>
            <person name="Karol K.G."/>
            <person name="Koehler B."/>
            <person name="Kolukisaoglu U."/>
            <person name="Kubo M."/>
            <person name="Kurata T."/>
            <person name="Lalonde S."/>
            <person name="Li K."/>
            <person name="Li Y."/>
            <person name="Litt A."/>
            <person name="Lyons E."/>
            <person name="Manning G."/>
            <person name="Maruyama T."/>
            <person name="Michael T.P."/>
            <person name="Mikami K."/>
            <person name="Miyazaki S."/>
            <person name="Morinaga S."/>
            <person name="Murata T."/>
            <person name="Mueller-Roeber B."/>
            <person name="Nelson D.R."/>
            <person name="Obara M."/>
            <person name="Oguri Y."/>
            <person name="Olmstead R.G."/>
            <person name="Onodera N."/>
            <person name="Petersen B.L."/>
            <person name="Pils B."/>
            <person name="Prigge M."/>
            <person name="Rensing S.A."/>
            <person name="Riano-Pachon D.M."/>
            <person name="Roberts A.W."/>
            <person name="Sato Y."/>
            <person name="Scheller H.V."/>
            <person name="Schulz B."/>
            <person name="Schulz C."/>
            <person name="Shakirov E.V."/>
            <person name="Shibagaki N."/>
            <person name="Shinohara N."/>
            <person name="Shippen D.E."/>
            <person name="Soerensen I."/>
            <person name="Sotooka R."/>
            <person name="Sugimoto N."/>
            <person name="Sugita M."/>
            <person name="Sumikawa N."/>
            <person name="Tanurdzic M."/>
            <person name="Theissen G."/>
            <person name="Ulvskov P."/>
            <person name="Wakazuki S."/>
            <person name="Weng J.K."/>
            <person name="Willats W.W."/>
            <person name="Wipf D."/>
            <person name="Wolf P.G."/>
            <person name="Yang L."/>
            <person name="Zimmer A.D."/>
            <person name="Zhu Q."/>
            <person name="Mitros T."/>
            <person name="Hellsten U."/>
            <person name="Loque D."/>
            <person name="Otillar R."/>
            <person name="Salamov A."/>
            <person name="Schmutz J."/>
            <person name="Shapiro H."/>
            <person name="Lindquist E."/>
            <person name="Lucas S."/>
            <person name="Rokhsar D."/>
            <person name="Grigoriev I.V."/>
        </authorList>
    </citation>
    <scope>NUCLEOTIDE SEQUENCE [LARGE SCALE GENOMIC DNA]</scope>
</reference>
<feature type="domain" description="Macro" evidence="1">
    <location>
        <begin position="15"/>
        <end position="201"/>
    </location>
</feature>
<dbReference type="eggNOG" id="KOG2633">
    <property type="taxonomic scope" value="Eukaryota"/>
</dbReference>
<dbReference type="PANTHER" id="PTHR11106">
    <property type="entry name" value="GANGLIOSIDE INDUCED DIFFERENTIATION ASSOCIATED PROTEIN 2-RELATED"/>
    <property type="match status" value="1"/>
</dbReference>
<evidence type="ECO:0000313" key="3">
    <source>
        <dbReference type="Proteomes" id="UP000001514"/>
    </source>
</evidence>
<dbReference type="Gramene" id="EFJ21526">
    <property type="protein sequence ID" value="EFJ21526"/>
    <property type="gene ID" value="SELMODRAFT_107137"/>
</dbReference>
<protein>
    <recommendedName>
        <fullName evidence="1">Macro domain-containing protein</fullName>
    </recommendedName>
</protein>
<sequence>MRSFSSSSQPDLLPQVLKFKLPSGECKLVLQRGDITKWKIDGESDAIVNAANELMMGGGGVDGAIHRAAGGELLRACRDLPSHGGVRCGVGMAVETPGFQLPVRRIIHTVGPVYDKEVKDDCASYLASAYRNSIKLAREKGVKYIAFPAISCGIYGYPLDDAAKISLNTIKENSEGFSEIHFVLFEPSAWQTWVDLAKLNFEQDVSG</sequence>
<organism evidence="3">
    <name type="scientific">Selaginella moellendorffii</name>
    <name type="common">Spikemoss</name>
    <dbReference type="NCBI Taxonomy" id="88036"/>
    <lineage>
        <taxon>Eukaryota</taxon>
        <taxon>Viridiplantae</taxon>
        <taxon>Streptophyta</taxon>
        <taxon>Embryophyta</taxon>
        <taxon>Tracheophyta</taxon>
        <taxon>Lycopodiopsida</taxon>
        <taxon>Selaginellales</taxon>
        <taxon>Selaginellaceae</taxon>
        <taxon>Selaginella</taxon>
    </lineage>
</organism>
<name>D8S1W8_SELML</name>
<evidence type="ECO:0000313" key="2">
    <source>
        <dbReference type="EMBL" id="EFJ21526.1"/>
    </source>
</evidence>
<accession>D8S1W8</accession>
<dbReference type="Proteomes" id="UP000001514">
    <property type="component" value="Unassembled WGS sequence"/>
</dbReference>
<dbReference type="FunCoup" id="D8S1W8">
    <property type="interactions" value="2344"/>
</dbReference>
<dbReference type="KEGG" id="smo:SELMODRAFT_107137"/>
<evidence type="ECO:0000259" key="1">
    <source>
        <dbReference type="PROSITE" id="PS51154"/>
    </source>
</evidence>
<gene>
    <name evidence="2" type="ORF">SELMODRAFT_107137</name>
</gene>
<dbReference type="InterPro" id="IPR043472">
    <property type="entry name" value="Macro_dom-like"/>
</dbReference>
<dbReference type="OrthoDB" id="6133115at2759"/>
<dbReference type="Gene3D" id="3.40.220.10">
    <property type="entry name" value="Leucine Aminopeptidase, subunit E, domain 1"/>
    <property type="match status" value="1"/>
</dbReference>
<dbReference type="OMA" id="NAICIRE"/>
<dbReference type="SUPFAM" id="SSF52949">
    <property type="entry name" value="Macro domain-like"/>
    <property type="match status" value="1"/>
</dbReference>
<dbReference type="InterPro" id="IPR002589">
    <property type="entry name" value="Macro_dom"/>
</dbReference>
<dbReference type="HOGENOM" id="CLU_046550_5_0_1"/>
<dbReference type="SMART" id="SM00506">
    <property type="entry name" value="A1pp"/>
    <property type="match status" value="1"/>
</dbReference>
<dbReference type="CDD" id="cd02908">
    <property type="entry name" value="Macro_OAADPr_deacetylase"/>
    <property type="match status" value="1"/>
</dbReference>